<feature type="compositionally biased region" description="Basic residues" evidence="1">
    <location>
        <begin position="1"/>
        <end position="10"/>
    </location>
</feature>
<feature type="compositionally biased region" description="Polar residues" evidence="1">
    <location>
        <begin position="314"/>
        <end position="328"/>
    </location>
</feature>
<feature type="region of interest" description="Disordered" evidence="1">
    <location>
        <begin position="222"/>
        <end position="260"/>
    </location>
</feature>
<feature type="compositionally biased region" description="Basic residues" evidence="1">
    <location>
        <begin position="659"/>
        <end position="675"/>
    </location>
</feature>
<feature type="compositionally biased region" description="Basic and acidic residues" evidence="1">
    <location>
        <begin position="607"/>
        <end position="625"/>
    </location>
</feature>
<organism evidence="2 3">
    <name type="scientific">Lepeophtheirus salmonis</name>
    <name type="common">Salmon louse</name>
    <name type="synonym">Caligus salmonis</name>
    <dbReference type="NCBI Taxonomy" id="72036"/>
    <lineage>
        <taxon>Eukaryota</taxon>
        <taxon>Metazoa</taxon>
        <taxon>Ecdysozoa</taxon>
        <taxon>Arthropoda</taxon>
        <taxon>Crustacea</taxon>
        <taxon>Multicrustacea</taxon>
        <taxon>Hexanauplia</taxon>
        <taxon>Copepoda</taxon>
        <taxon>Siphonostomatoida</taxon>
        <taxon>Caligidae</taxon>
        <taxon>Lepeophtheirus</taxon>
    </lineage>
</organism>
<sequence length="822" mass="91673">MKKTNTHRGNKQIPDPSSTTISRHSHSSILNGFIPTNNISNSSSCSPPVVNNNNKQLSLSSANTTTAATAETLGRPIYDDTTPANLPPPPNFRLNFVKKMEDSLILRLPQGSCDTTPDTPDSLDDDSVDQSSLPPTPLPIPVSDLPLPNPPSQHQQHLMHSRHRFQSTNSPDPWFMQENLIEEISAPPNAVCSSASSPATPIGSPLAQQRTMLRSISQVRLNNSNNNNHHHPNSSIIHFNNPHSTAPPLSNGKPPRTYSSLYPQMIHQTSSNIKTGARHDANNNNEFEDPNETQPFKSQTLLTTTTTTTTKVIKSSTTNGDQINSNTIKARKKQPPAPPSTASRYATIGTRVKRSTMINNNNRIINANLSSATLHCTKSNRDPLPLKPPPYQDPPKYRKPKTTISMENNPANSSSSCFTIDSAMNSINNTNNNNRPCDPLEKNLIPKDVVETQNAILKDLQRHMSYELLENPRHVTSEEDEEEENHIEADVRVTTSLLQIKSKSLPTIARMQQQNQLTNGHCYKLGSSKENGPEESGEDPIQERLRNDSLSTLNEVNSSKIANLSSASSSMIDKLRTDTNRDHLEVQKKPIDLDCGGGGGQIKPGRNRVDSIVDRDIIEDKDEKKRKLHNGTLKSKDPDSSQISTTDDDFETTDEDNHRSHHHHHHRKYRRKRSSLSHPDSIEETEDDDELDDDDDDFNGETESPEMEICDPCQCYGKCCLDMSVSTPLNLMIQLLRFEIGVDAGIHEFGLTKQVLRNKNIFVTFLTHHGGISFRGGGIISRFYSAEVVLRGRRNLMILEEEYLSQKNREEGDLMDEEKSLS</sequence>
<evidence type="ECO:0000313" key="3">
    <source>
        <dbReference type="Proteomes" id="UP000675881"/>
    </source>
</evidence>
<evidence type="ECO:0000313" key="2">
    <source>
        <dbReference type="EMBL" id="CAF2806187.1"/>
    </source>
</evidence>
<feature type="region of interest" description="Disordered" evidence="1">
    <location>
        <begin position="314"/>
        <end position="343"/>
    </location>
</feature>
<accession>A0A7R8CFG3</accession>
<feature type="region of interest" description="Disordered" evidence="1">
    <location>
        <begin position="275"/>
        <end position="296"/>
    </location>
</feature>
<feature type="compositionally biased region" description="Acidic residues" evidence="1">
    <location>
        <begin position="682"/>
        <end position="705"/>
    </location>
</feature>
<reference evidence="2" key="1">
    <citation type="submission" date="2021-02" db="EMBL/GenBank/DDBJ databases">
        <authorList>
            <person name="Bekaert M."/>
        </authorList>
    </citation>
    <scope>NUCLEOTIDE SEQUENCE</scope>
    <source>
        <strain evidence="2">IoA-00</strain>
    </source>
</reference>
<keyword evidence="3" id="KW-1185">Reference proteome</keyword>
<protein>
    <submittedName>
        <fullName evidence="2">(salmon louse) hypothetical protein</fullName>
    </submittedName>
</protein>
<feature type="region of interest" description="Disordered" evidence="1">
    <location>
        <begin position="521"/>
        <end position="541"/>
    </location>
</feature>
<dbReference type="Proteomes" id="UP000675881">
    <property type="component" value="Chromosome 11"/>
</dbReference>
<gene>
    <name evidence="2" type="ORF">LSAA_3008</name>
</gene>
<dbReference type="OrthoDB" id="10682993at2759"/>
<feature type="region of interest" description="Disordered" evidence="1">
    <location>
        <begin position="578"/>
        <end position="705"/>
    </location>
</feature>
<evidence type="ECO:0000256" key="1">
    <source>
        <dbReference type="SAM" id="MobiDB-lite"/>
    </source>
</evidence>
<feature type="compositionally biased region" description="Low complexity" evidence="1">
    <location>
        <begin position="222"/>
        <end position="241"/>
    </location>
</feature>
<proteinExistence type="predicted"/>
<feature type="compositionally biased region" description="Basic and acidic residues" evidence="1">
    <location>
        <begin position="578"/>
        <end position="592"/>
    </location>
</feature>
<dbReference type="EMBL" id="HG994590">
    <property type="protein sequence ID" value="CAF2806187.1"/>
    <property type="molecule type" value="Genomic_DNA"/>
</dbReference>
<feature type="region of interest" description="Disordered" evidence="1">
    <location>
        <begin position="1"/>
        <end position="25"/>
    </location>
</feature>
<dbReference type="AlphaFoldDB" id="A0A7R8CFG3"/>
<name>A0A7R8CFG3_LEPSM</name>
<feature type="region of interest" description="Disordered" evidence="1">
    <location>
        <begin position="109"/>
        <end position="167"/>
    </location>
</feature>